<dbReference type="PANTHER" id="PTHR21310">
    <property type="entry name" value="AMINOGLYCOSIDE PHOSPHOTRANSFERASE-RELATED-RELATED"/>
    <property type="match status" value="1"/>
</dbReference>
<evidence type="ECO:0000313" key="2">
    <source>
        <dbReference type="EMBL" id="CAF9940624.1"/>
    </source>
</evidence>
<feature type="region of interest" description="Disordered" evidence="1">
    <location>
        <begin position="198"/>
        <end position="240"/>
    </location>
</feature>
<keyword evidence="3" id="KW-1185">Reference proteome</keyword>
<organism evidence="2 3">
    <name type="scientific">Heterodermia speciosa</name>
    <dbReference type="NCBI Taxonomy" id="116794"/>
    <lineage>
        <taxon>Eukaryota</taxon>
        <taxon>Fungi</taxon>
        <taxon>Dikarya</taxon>
        <taxon>Ascomycota</taxon>
        <taxon>Pezizomycotina</taxon>
        <taxon>Lecanoromycetes</taxon>
        <taxon>OSLEUM clade</taxon>
        <taxon>Lecanoromycetidae</taxon>
        <taxon>Caliciales</taxon>
        <taxon>Physciaceae</taxon>
        <taxon>Heterodermia</taxon>
    </lineage>
</organism>
<protein>
    <recommendedName>
        <fullName evidence="4">Aminoglycoside phosphotransferase domain-containing protein</fullName>
    </recommendedName>
</protein>
<evidence type="ECO:0000313" key="3">
    <source>
        <dbReference type="Proteomes" id="UP000664521"/>
    </source>
</evidence>
<sequence>MADRSHLRNPLEWEGSTFDRTPVWPHEPDVAVIKTIAKQHLAPLFSNSLDDALLEVAFHADGAFNRLYEITYNGHETTYMFRATLPVVPFFKTESEVATMAFLRAKTSVPAPRVFAWDSSAKNELGFEWILMEKVGGVELGKVWRRIPWERKITLVEEIAGFMQQLRNNAFESVGALYFKQALAIPRDGKGNPLIRNEVGDPSVDLNGGVQSLLDRPSEENTGEDQQSDRNAATVLRPPHNEDDFAVGPLFSIVFFMGCRLHLPGDRGPYANSTEWLKAMIDMQMTLAKTGRPEGDPDYDSHQEEDAPEILEACQQLLEIMPAIFSHDKDKVSTTLHCSDLNDANILVDPETFEILGIVDWECVNIMPHWRTCDYPEFLKYTEFYGQEEPPVPDYDIEDDPEDTIEIRDRWDYGLLRDRYDEATERLSSGSSYPVVQKSAKLKQEFCELLVEVDANASSASYWVKRHEAAGGLLEDSDDPGSDEDESDVESHSDNETASNEDRSEQKLAPVQVGSLALEMSEPKAESSLEVPGPEESLKIKNEPDEPTEEQKEAHVPIVEYTDAEPDKQEEDQKPGIIDKAVTAITNSFHDVAACLSIKPQTETASSRIASSE</sequence>
<dbReference type="SUPFAM" id="SSF56112">
    <property type="entry name" value="Protein kinase-like (PK-like)"/>
    <property type="match status" value="1"/>
</dbReference>
<accession>A0A8H3PHU6</accession>
<dbReference type="InterPro" id="IPR051678">
    <property type="entry name" value="AGP_Transferase"/>
</dbReference>
<feature type="region of interest" description="Disordered" evidence="1">
    <location>
        <begin position="472"/>
        <end position="573"/>
    </location>
</feature>
<name>A0A8H3PHU6_9LECA</name>
<dbReference type="OrthoDB" id="428260at2759"/>
<dbReference type="InterPro" id="IPR011009">
    <property type="entry name" value="Kinase-like_dom_sf"/>
</dbReference>
<dbReference type="AlphaFoldDB" id="A0A8H3PHU6"/>
<gene>
    <name evidence="2" type="ORF">HETSPECPRED_002467</name>
</gene>
<dbReference type="Proteomes" id="UP000664521">
    <property type="component" value="Unassembled WGS sequence"/>
</dbReference>
<dbReference type="PANTHER" id="PTHR21310:SF13">
    <property type="entry name" value="AMINOGLYCOSIDE PHOSPHOTRANSFERASE DOMAIN-CONTAINING PROTEIN"/>
    <property type="match status" value="1"/>
</dbReference>
<comment type="caution">
    <text evidence="2">The sequence shown here is derived from an EMBL/GenBank/DDBJ whole genome shotgun (WGS) entry which is preliminary data.</text>
</comment>
<feature type="compositionally biased region" description="Basic and acidic residues" evidence="1">
    <location>
        <begin position="489"/>
        <end position="506"/>
    </location>
</feature>
<proteinExistence type="predicted"/>
<feature type="compositionally biased region" description="Acidic residues" evidence="1">
    <location>
        <begin position="475"/>
        <end position="488"/>
    </location>
</feature>
<evidence type="ECO:0000256" key="1">
    <source>
        <dbReference type="SAM" id="MobiDB-lite"/>
    </source>
</evidence>
<reference evidence="2" key="1">
    <citation type="submission" date="2021-03" db="EMBL/GenBank/DDBJ databases">
        <authorList>
            <person name="Tagirdzhanova G."/>
        </authorList>
    </citation>
    <scope>NUCLEOTIDE SEQUENCE</scope>
</reference>
<evidence type="ECO:0008006" key="4">
    <source>
        <dbReference type="Google" id="ProtNLM"/>
    </source>
</evidence>
<dbReference type="EMBL" id="CAJPDS010000158">
    <property type="protein sequence ID" value="CAF9940624.1"/>
    <property type="molecule type" value="Genomic_DNA"/>
</dbReference>
<feature type="compositionally biased region" description="Basic and acidic residues" evidence="1">
    <location>
        <begin position="536"/>
        <end position="555"/>
    </location>
</feature>